<evidence type="ECO:0000313" key="1">
    <source>
        <dbReference type="EMBL" id="KAK3264548.1"/>
    </source>
</evidence>
<gene>
    <name evidence="1" type="ORF">CYMTET_26720</name>
</gene>
<reference evidence="1 2" key="1">
    <citation type="journal article" date="2015" name="Genome Biol. Evol.">
        <title>Comparative Genomics of a Bacterivorous Green Alga Reveals Evolutionary Causalities and Consequences of Phago-Mixotrophic Mode of Nutrition.</title>
        <authorList>
            <person name="Burns J.A."/>
            <person name="Paasch A."/>
            <person name="Narechania A."/>
            <person name="Kim E."/>
        </authorList>
    </citation>
    <scope>NUCLEOTIDE SEQUENCE [LARGE SCALE GENOMIC DNA]</scope>
    <source>
        <strain evidence="1 2">PLY_AMNH</strain>
    </source>
</reference>
<dbReference type="EMBL" id="LGRX02014476">
    <property type="protein sequence ID" value="KAK3264548.1"/>
    <property type="molecule type" value="Genomic_DNA"/>
</dbReference>
<name>A0AAE0FRX7_9CHLO</name>
<feature type="non-terminal residue" evidence="1">
    <location>
        <position position="1"/>
    </location>
</feature>
<keyword evidence="2" id="KW-1185">Reference proteome</keyword>
<sequence>GPGSARRGALARLEAVAGAWERPKRSPGTTRGCCRGLGVPEEEPWHDSTLLQGPGSARRGALARLEVVAGMQV</sequence>
<dbReference type="Proteomes" id="UP001190700">
    <property type="component" value="Unassembled WGS sequence"/>
</dbReference>
<accession>A0AAE0FRX7</accession>
<evidence type="ECO:0000313" key="2">
    <source>
        <dbReference type="Proteomes" id="UP001190700"/>
    </source>
</evidence>
<dbReference type="AlphaFoldDB" id="A0AAE0FRX7"/>
<proteinExistence type="predicted"/>
<feature type="non-terminal residue" evidence="1">
    <location>
        <position position="73"/>
    </location>
</feature>
<comment type="caution">
    <text evidence="1">The sequence shown here is derived from an EMBL/GenBank/DDBJ whole genome shotgun (WGS) entry which is preliminary data.</text>
</comment>
<protein>
    <submittedName>
        <fullName evidence="1">Uncharacterized protein</fullName>
    </submittedName>
</protein>
<organism evidence="1 2">
    <name type="scientific">Cymbomonas tetramitiformis</name>
    <dbReference type="NCBI Taxonomy" id="36881"/>
    <lineage>
        <taxon>Eukaryota</taxon>
        <taxon>Viridiplantae</taxon>
        <taxon>Chlorophyta</taxon>
        <taxon>Pyramimonadophyceae</taxon>
        <taxon>Pyramimonadales</taxon>
        <taxon>Pyramimonadaceae</taxon>
        <taxon>Cymbomonas</taxon>
    </lineage>
</organism>